<dbReference type="InterPro" id="IPR056772">
    <property type="entry name" value="RecA-like_ORC2"/>
</dbReference>
<dbReference type="InterPro" id="IPR007220">
    <property type="entry name" value="ORC2"/>
</dbReference>
<comment type="subcellular location">
    <subcellularLocation>
        <location evidence="1 6">Nucleus</location>
    </subcellularLocation>
</comment>
<evidence type="ECO:0000256" key="3">
    <source>
        <dbReference type="ARBA" id="ARBA00019080"/>
    </source>
</evidence>
<evidence type="ECO:0000256" key="4">
    <source>
        <dbReference type="ARBA" id="ARBA00022705"/>
    </source>
</evidence>
<dbReference type="PANTHER" id="PTHR14052">
    <property type="entry name" value="ORIGIN RECOGNITION COMPLEX SUBUNIT 2"/>
    <property type="match status" value="1"/>
</dbReference>
<evidence type="ECO:0000313" key="11">
    <source>
        <dbReference type="RefSeq" id="XP_026672477.1"/>
    </source>
</evidence>
<dbReference type="Pfam" id="PF24882">
    <property type="entry name" value="WHD_ORC2"/>
    <property type="match status" value="1"/>
</dbReference>
<feature type="domain" description="Origin recognition complex subunit 2 winged-helix" evidence="9">
    <location>
        <begin position="481"/>
        <end position="539"/>
    </location>
</feature>
<evidence type="ECO:0000256" key="2">
    <source>
        <dbReference type="ARBA" id="ARBA00007421"/>
    </source>
</evidence>
<evidence type="ECO:0000259" key="9">
    <source>
        <dbReference type="Pfam" id="PF24882"/>
    </source>
</evidence>
<name>A0AAJ7S6Z0_9HYME</name>
<dbReference type="GeneID" id="108628759"/>
<comment type="function">
    <text evidence="6">Component of the origin recognition complex (ORC) that binds origins of replication. DNA-binding is ATP-dependent. ORC is required to assemble the pre-replication complex necessary to initiate DNA replication.</text>
</comment>
<feature type="domain" description="Origin recognition complex subunit 2 RecA-like" evidence="8">
    <location>
        <begin position="268"/>
        <end position="424"/>
    </location>
</feature>
<reference evidence="11" key="1">
    <citation type="submission" date="2025-08" db="UniProtKB">
        <authorList>
            <consortium name="RefSeq"/>
        </authorList>
    </citation>
    <scope>IDENTIFICATION</scope>
    <source>
        <tissue evidence="11">Whole body</tissue>
    </source>
</reference>
<keyword evidence="5 6" id="KW-0539">Nucleus</keyword>
<feature type="region of interest" description="Disordered" evidence="7">
    <location>
        <begin position="1"/>
        <end position="37"/>
    </location>
</feature>
<keyword evidence="4 6" id="KW-0235">DNA replication</keyword>
<accession>A0AAJ7S6Z0</accession>
<evidence type="ECO:0000256" key="1">
    <source>
        <dbReference type="ARBA" id="ARBA00004123"/>
    </source>
</evidence>
<organism evidence="10 11">
    <name type="scientific">Ceratina calcarata</name>
    <dbReference type="NCBI Taxonomy" id="156304"/>
    <lineage>
        <taxon>Eukaryota</taxon>
        <taxon>Metazoa</taxon>
        <taxon>Ecdysozoa</taxon>
        <taxon>Arthropoda</taxon>
        <taxon>Hexapoda</taxon>
        <taxon>Insecta</taxon>
        <taxon>Pterygota</taxon>
        <taxon>Neoptera</taxon>
        <taxon>Endopterygota</taxon>
        <taxon>Hymenoptera</taxon>
        <taxon>Apocrita</taxon>
        <taxon>Aculeata</taxon>
        <taxon>Apoidea</taxon>
        <taxon>Anthophila</taxon>
        <taxon>Apidae</taxon>
        <taxon>Ceratina</taxon>
        <taxon>Zadontomerus</taxon>
    </lineage>
</organism>
<dbReference type="GO" id="GO:0006260">
    <property type="term" value="P:DNA replication"/>
    <property type="evidence" value="ECO:0007669"/>
    <property type="project" value="UniProtKB-UniRule"/>
</dbReference>
<dbReference type="Pfam" id="PF04084">
    <property type="entry name" value="RecA-like_ORC2"/>
    <property type="match status" value="1"/>
</dbReference>
<evidence type="ECO:0000256" key="7">
    <source>
        <dbReference type="SAM" id="MobiDB-lite"/>
    </source>
</evidence>
<dbReference type="InterPro" id="IPR056773">
    <property type="entry name" value="WHD_ORC2"/>
</dbReference>
<comment type="subunit">
    <text evidence="6">Component of the origin recognition complex (ORC).</text>
</comment>
<sequence length="551" mass="62659">MSTENLRRSSRIQARVKENKRYKKYSSSSSDDDPGVVNLTREELEDIEENIRKPVELFANDDISGQALFKFQTSSKRTAMTQKAEQCRTPGNVTKGQLSVAKVVLEKIYVHGKDSSKTPKKGQGIAKVPVGRKHESGLTSSESESVSEPSDFVPSDETEYETSGSESAVSSNDEARENIKRISRQKLILQSNLINTPKRINRTNKPAIIHKDFHMCTDEYFATQSEKVVTSDRTLEHLRNSRLTKEKLEQLLTNQNYVSVQHKRNIYSLTKSYAMLFPMWYFIMEQGYTVLLYGLGSKRCLINDFHKSISYHPSLVINGFFPSLTIKDILDGIVSDLLELSCPSNTSECIDLIEKVLKKNPKDRLYLLIHNIDGIMLRTNKAQDLLSSLASIPNLCILASVDHINSPLLWDHTKRSKFNFFWWDTTTYLPYQEETSHEGSLLVQQSGALALSSLHNVFLSLTTNAKSIYILLAKYQLSNYNANYTGMAFKDLYRAAREGFHVSSDLALRAQLTEFKDHKLVKIKRNIDGVEHLIIPLSNGLLKQFLEEHDT</sequence>
<dbReference type="RefSeq" id="XP_026672477.1">
    <property type="nucleotide sequence ID" value="XM_026816676.1"/>
</dbReference>
<feature type="compositionally biased region" description="Polar residues" evidence="7">
    <location>
        <begin position="161"/>
        <end position="172"/>
    </location>
</feature>
<feature type="compositionally biased region" description="Low complexity" evidence="7">
    <location>
        <begin position="140"/>
        <end position="153"/>
    </location>
</feature>
<feature type="region of interest" description="Disordered" evidence="7">
    <location>
        <begin position="114"/>
        <end position="176"/>
    </location>
</feature>
<evidence type="ECO:0000259" key="8">
    <source>
        <dbReference type="Pfam" id="PF04084"/>
    </source>
</evidence>
<dbReference type="GO" id="GO:0005664">
    <property type="term" value="C:nuclear origin of replication recognition complex"/>
    <property type="evidence" value="ECO:0007669"/>
    <property type="project" value="UniProtKB-UniRule"/>
</dbReference>
<keyword evidence="10" id="KW-1185">Reference proteome</keyword>
<dbReference type="AlphaFoldDB" id="A0AAJ7S6Z0"/>
<gene>
    <name evidence="11" type="primary">LOC108628759</name>
</gene>
<comment type="similarity">
    <text evidence="2 6">Belongs to the ORC2 family.</text>
</comment>
<proteinExistence type="inferred from homology"/>
<evidence type="ECO:0000256" key="6">
    <source>
        <dbReference type="RuleBase" id="RU368084"/>
    </source>
</evidence>
<evidence type="ECO:0000256" key="5">
    <source>
        <dbReference type="ARBA" id="ARBA00023242"/>
    </source>
</evidence>
<dbReference type="Proteomes" id="UP000694925">
    <property type="component" value="Unplaced"/>
</dbReference>
<protein>
    <recommendedName>
        <fullName evidence="3 6">Origin recognition complex subunit 2</fullName>
    </recommendedName>
</protein>
<dbReference type="PANTHER" id="PTHR14052:SF0">
    <property type="entry name" value="ORIGIN RECOGNITION COMPLEX SUBUNIT 2"/>
    <property type="match status" value="1"/>
</dbReference>
<dbReference type="KEGG" id="ccal:108628759"/>
<dbReference type="GO" id="GO:0003688">
    <property type="term" value="F:DNA replication origin binding"/>
    <property type="evidence" value="ECO:0007669"/>
    <property type="project" value="UniProtKB-UniRule"/>
</dbReference>
<evidence type="ECO:0000313" key="10">
    <source>
        <dbReference type="Proteomes" id="UP000694925"/>
    </source>
</evidence>
<dbReference type="CTD" id="4999"/>